<dbReference type="EMBL" id="JAUKTR010000001">
    <property type="protein sequence ID" value="MDO1558338.1"/>
    <property type="molecule type" value="Genomic_DNA"/>
</dbReference>
<keyword evidence="6" id="KW-0902">Two-component regulatory system</keyword>
<dbReference type="Gene3D" id="3.30.565.10">
    <property type="entry name" value="Histidine kinase-like ATPase, C-terminal domain"/>
    <property type="match status" value="1"/>
</dbReference>
<dbReference type="InterPro" id="IPR003661">
    <property type="entry name" value="HisK_dim/P_dom"/>
</dbReference>
<dbReference type="Pfam" id="PF00512">
    <property type="entry name" value="HisKA"/>
    <property type="match status" value="1"/>
</dbReference>
<dbReference type="InterPro" id="IPR005467">
    <property type="entry name" value="His_kinase_dom"/>
</dbReference>
<proteinExistence type="predicted"/>
<dbReference type="InterPro" id="IPR003594">
    <property type="entry name" value="HATPase_dom"/>
</dbReference>
<comment type="catalytic activity">
    <reaction evidence="1">
        <text>ATP + protein L-histidine = ADP + protein N-phospho-L-histidine.</text>
        <dbReference type="EC" id="2.7.13.3"/>
    </reaction>
</comment>
<dbReference type="PANTHER" id="PTHR43711">
    <property type="entry name" value="TWO-COMPONENT HISTIDINE KINASE"/>
    <property type="match status" value="1"/>
</dbReference>
<accession>A0ABT8SL20</accession>
<sequence>MRSQSQSATEASPPTPGDAPADARGAFLRVMSHELRTPLNAIIGFSEILSGELYGPLGAPQYKEYAEIVRLSGRRLLSLVNQALDIIRLEDGDHGLSVQRQDVVPFIDDAIDACADDARRRGVELAFHPQGPVQAACDARGLTSCMAHLIQNAICYGPENAKIFISIEHRPGEVEITVRDDGPGLDPDSVSRLMRPFERGGDALVASARGAGLGWTVVDLTTRAMGGRFEVDTAPGQGLTARLVLKAG</sequence>
<dbReference type="SMART" id="SM00388">
    <property type="entry name" value="HisKA"/>
    <property type="match status" value="1"/>
</dbReference>
<dbReference type="PANTHER" id="PTHR43711:SF26">
    <property type="entry name" value="SENSOR HISTIDINE KINASE RCSC"/>
    <property type="match status" value="1"/>
</dbReference>
<dbReference type="InterPro" id="IPR004358">
    <property type="entry name" value="Sig_transdc_His_kin-like_C"/>
</dbReference>
<gene>
    <name evidence="9" type="ORF">Q0812_02720</name>
</gene>
<feature type="region of interest" description="Disordered" evidence="7">
    <location>
        <begin position="1"/>
        <end position="22"/>
    </location>
</feature>
<feature type="domain" description="Histidine kinase" evidence="8">
    <location>
        <begin position="30"/>
        <end position="248"/>
    </location>
</feature>
<dbReference type="GO" id="GO:0016301">
    <property type="term" value="F:kinase activity"/>
    <property type="evidence" value="ECO:0007669"/>
    <property type="project" value="UniProtKB-KW"/>
</dbReference>
<dbReference type="Gene3D" id="1.10.287.130">
    <property type="match status" value="1"/>
</dbReference>
<protein>
    <recommendedName>
        <fullName evidence="2">histidine kinase</fullName>
        <ecNumber evidence="2">2.7.13.3</ecNumber>
    </recommendedName>
</protein>
<dbReference type="EC" id="2.7.13.3" evidence="2"/>
<keyword evidence="5 9" id="KW-0418">Kinase</keyword>
<dbReference type="PROSITE" id="PS50109">
    <property type="entry name" value="HIS_KIN"/>
    <property type="match status" value="1"/>
</dbReference>
<evidence type="ECO:0000256" key="6">
    <source>
        <dbReference type="ARBA" id="ARBA00023012"/>
    </source>
</evidence>
<dbReference type="CDD" id="cd00075">
    <property type="entry name" value="HATPase"/>
    <property type="match status" value="1"/>
</dbReference>
<dbReference type="SMART" id="SM00387">
    <property type="entry name" value="HATPase_c"/>
    <property type="match status" value="1"/>
</dbReference>
<evidence type="ECO:0000256" key="5">
    <source>
        <dbReference type="ARBA" id="ARBA00022777"/>
    </source>
</evidence>
<keyword evidence="4" id="KW-0808">Transferase</keyword>
<dbReference type="SUPFAM" id="SSF55874">
    <property type="entry name" value="ATPase domain of HSP90 chaperone/DNA topoisomerase II/histidine kinase"/>
    <property type="match status" value="1"/>
</dbReference>
<organism evidence="9 10">
    <name type="scientific">Peiella sedimenti</name>
    <dbReference type="NCBI Taxonomy" id="3061083"/>
    <lineage>
        <taxon>Bacteria</taxon>
        <taxon>Pseudomonadati</taxon>
        <taxon>Pseudomonadota</taxon>
        <taxon>Alphaproteobacteria</taxon>
        <taxon>Caulobacterales</taxon>
        <taxon>Caulobacteraceae</taxon>
        <taxon>Peiella</taxon>
    </lineage>
</organism>
<evidence type="ECO:0000256" key="3">
    <source>
        <dbReference type="ARBA" id="ARBA00022553"/>
    </source>
</evidence>
<dbReference type="SUPFAM" id="SSF47384">
    <property type="entry name" value="Homodimeric domain of signal transducing histidine kinase"/>
    <property type="match status" value="1"/>
</dbReference>
<evidence type="ECO:0000256" key="7">
    <source>
        <dbReference type="SAM" id="MobiDB-lite"/>
    </source>
</evidence>
<comment type="caution">
    <text evidence="9">The sequence shown here is derived from an EMBL/GenBank/DDBJ whole genome shotgun (WGS) entry which is preliminary data.</text>
</comment>
<dbReference type="InterPro" id="IPR050736">
    <property type="entry name" value="Sensor_HK_Regulatory"/>
</dbReference>
<dbReference type="Pfam" id="PF02518">
    <property type="entry name" value="HATPase_c"/>
    <property type="match status" value="1"/>
</dbReference>
<dbReference type="CDD" id="cd00082">
    <property type="entry name" value="HisKA"/>
    <property type="match status" value="1"/>
</dbReference>
<dbReference type="PRINTS" id="PR00344">
    <property type="entry name" value="BCTRLSENSOR"/>
</dbReference>
<dbReference type="RefSeq" id="WP_302108753.1">
    <property type="nucleotide sequence ID" value="NZ_JAUKTR010000001.1"/>
</dbReference>
<keyword evidence="10" id="KW-1185">Reference proteome</keyword>
<dbReference type="InterPro" id="IPR036890">
    <property type="entry name" value="HATPase_C_sf"/>
</dbReference>
<evidence type="ECO:0000256" key="1">
    <source>
        <dbReference type="ARBA" id="ARBA00000085"/>
    </source>
</evidence>
<reference evidence="9" key="1">
    <citation type="submission" date="2023-07" db="EMBL/GenBank/DDBJ databases">
        <title>Brevundimonas soil sp. nov., isolated from the soil of chemical plant.</title>
        <authorList>
            <person name="Wu N."/>
        </authorList>
    </citation>
    <scope>NUCLEOTIDE SEQUENCE</scope>
    <source>
        <strain evidence="9">XZ-24</strain>
    </source>
</reference>
<evidence type="ECO:0000313" key="9">
    <source>
        <dbReference type="EMBL" id="MDO1558338.1"/>
    </source>
</evidence>
<evidence type="ECO:0000259" key="8">
    <source>
        <dbReference type="PROSITE" id="PS50109"/>
    </source>
</evidence>
<feature type="compositionally biased region" description="Polar residues" evidence="7">
    <location>
        <begin position="1"/>
        <end position="12"/>
    </location>
</feature>
<evidence type="ECO:0000256" key="4">
    <source>
        <dbReference type="ARBA" id="ARBA00022679"/>
    </source>
</evidence>
<dbReference type="Proteomes" id="UP001169063">
    <property type="component" value="Unassembled WGS sequence"/>
</dbReference>
<evidence type="ECO:0000313" key="10">
    <source>
        <dbReference type="Proteomes" id="UP001169063"/>
    </source>
</evidence>
<name>A0ABT8SL20_9CAUL</name>
<dbReference type="InterPro" id="IPR036097">
    <property type="entry name" value="HisK_dim/P_sf"/>
</dbReference>
<evidence type="ECO:0000256" key="2">
    <source>
        <dbReference type="ARBA" id="ARBA00012438"/>
    </source>
</evidence>
<keyword evidence="3" id="KW-0597">Phosphoprotein</keyword>